<dbReference type="Proteomes" id="UP000541969">
    <property type="component" value="Unassembled WGS sequence"/>
</dbReference>
<evidence type="ECO:0000259" key="1">
    <source>
        <dbReference type="Pfam" id="PF01814"/>
    </source>
</evidence>
<gene>
    <name evidence="2" type="ORF">GGQ55_000276</name>
</gene>
<sequence length="242" mass="26397">MTATAVLPRPAGQQVDDRSPAPICRAVAYQRVVHQLVRRELRLLAELSTWAPAAEPARTQALTRHAELIGRVLLHHHKAERDLLWPALHRALPGDDALRDRVADWTARCARIDHMLRDLATAARQWGVVGSCAARDSFAMACLDLADVVDAQTAEEERTLHPLLAEHLDAAAWSAIVGSVRSDLSPTEQTLVLGLALEDACAGDRARLLSGLPFARRLAWRTVGAGRFRAAVVRLRGAPPAL</sequence>
<proteinExistence type="predicted"/>
<keyword evidence="3" id="KW-1185">Reference proteome</keyword>
<evidence type="ECO:0000313" key="3">
    <source>
        <dbReference type="Proteomes" id="UP000541969"/>
    </source>
</evidence>
<feature type="domain" description="Hemerythrin-like" evidence="1">
    <location>
        <begin position="30"/>
        <end position="164"/>
    </location>
</feature>
<comment type="caution">
    <text evidence="2">The sequence shown here is derived from an EMBL/GenBank/DDBJ whole genome shotgun (WGS) entry which is preliminary data.</text>
</comment>
<accession>A0A853CC73</accession>
<evidence type="ECO:0000313" key="2">
    <source>
        <dbReference type="EMBL" id="NYJ03998.1"/>
    </source>
</evidence>
<dbReference type="CDD" id="cd12108">
    <property type="entry name" value="Hr-like"/>
    <property type="match status" value="1"/>
</dbReference>
<name>A0A853CC73_9ACTN</name>
<dbReference type="Pfam" id="PF01814">
    <property type="entry name" value="Hemerythrin"/>
    <property type="match status" value="1"/>
</dbReference>
<reference evidence="2 3" key="1">
    <citation type="submission" date="2020-07" db="EMBL/GenBank/DDBJ databases">
        <title>Sequencing the genomes of 1000 actinobacteria strains.</title>
        <authorList>
            <person name="Klenk H.-P."/>
        </authorList>
    </citation>
    <scope>NUCLEOTIDE SEQUENCE [LARGE SCALE GENOMIC DNA]</scope>
    <source>
        <strain evidence="2 3">DSM 104001</strain>
    </source>
</reference>
<dbReference type="InterPro" id="IPR012312">
    <property type="entry name" value="Hemerythrin-like"/>
</dbReference>
<protein>
    <recommendedName>
        <fullName evidence="1">Hemerythrin-like domain-containing protein</fullName>
    </recommendedName>
</protein>
<organism evidence="2 3">
    <name type="scientific">Petropleomorpha daqingensis</name>
    <dbReference type="NCBI Taxonomy" id="2026353"/>
    <lineage>
        <taxon>Bacteria</taxon>
        <taxon>Bacillati</taxon>
        <taxon>Actinomycetota</taxon>
        <taxon>Actinomycetes</taxon>
        <taxon>Geodermatophilales</taxon>
        <taxon>Geodermatophilaceae</taxon>
        <taxon>Petropleomorpha</taxon>
    </lineage>
</organism>
<dbReference type="RefSeq" id="WP_179714775.1">
    <property type="nucleotide sequence ID" value="NZ_JACBZT010000001.1"/>
</dbReference>
<dbReference type="Gene3D" id="1.20.120.520">
    <property type="entry name" value="nmb1532 protein domain like"/>
    <property type="match status" value="1"/>
</dbReference>
<dbReference type="EMBL" id="JACBZT010000001">
    <property type="protein sequence ID" value="NYJ03998.1"/>
    <property type="molecule type" value="Genomic_DNA"/>
</dbReference>
<dbReference type="AlphaFoldDB" id="A0A853CC73"/>